<evidence type="ECO:0000256" key="1">
    <source>
        <dbReference type="ARBA" id="ARBA00004123"/>
    </source>
</evidence>
<feature type="compositionally biased region" description="Basic and acidic residues" evidence="2">
    <location>
        <begin position="761"/>
        <end position="770"/>
    </location>
</feature>
<proteinExistence type="predicted"/>
<reference evidence="4 5" key="1">
    <citation type="journal article" date="2022" name="Allergy">
        <title>Genome assembly and annotation of Periplaneta americana reveal a comprehensive cockroach allergen profile.</title>
        <authorList>
            <person name="Wang L."/>
            <person name="Xiong Q."/>
            <person name="Saelim N."/>
            <person name="Wang L."/>
            <person name="Nong W."/>
            <person name="Wan A.T."/>
            <person name="Shi M."/>
            <person name="Liu X."/>
            <person name="Cao Q."/>
            <person name="Hui J.H.L."/>
            <person name="Sookrung N."/>
            <person name="Leung T.F."/>
            <person name="Tungtrongchitr A."/>
            <person name="Tsui S.K.W."/>
        </authorList>
    </citation>
    <scope>NUCLEOTIDE SEQUENCE [LARGE SCALE GENOMIC DNA]</scope>
    <source>
        <strain evidence="4">PWHHKU_190912</strain>
    </source>
</reference>
<dbReference type="InterPro" id="IPR001005">
    <property type="entry name" value="SANT/Myb"/>
</dbReference>
<comment type="caution">
    <text evidence="4">The sequence shown here is derived from an EMBL/GenBank/DDBJ whole genome shotgun (WGS) entry which is preliminary data.</text>
</comment>
<dbReference type="EMBL" id="JAJSOF020000005">
    <property type="protein sequence ID" value="KAJ4448201.1"/>
    <property type="molecule type" value="Genomic_DNA"/>
</dbReference>
<evidence type="ECO:0000313" key="4">
    <source>
        <dbReference type="EMBL" id="KAJ4448201.1"/>
    </source>
</evidence>
<feature type="region of interest" description="Disordered" evidence="2">
    <location>
        <begin position="761"/>
        <end position="892"/>
    </location>
</feature>
<feature type="region of interest" description="Disordered" evidence="2">
    <location>
        <begin position="510"/>
        <end position="568"/>
    </location>
</feature>
<keyword evidence="5" id="KW-1185">Reference proteome</keyword>
<protein>
    <recommendedName>
        <fullName evidence="3">Myb-like domain-containing protein</fullName>
    </recommendedName>
</protein>
<dbReference type="SMART" id="SM00717">
    <property type="entry name" value="SANT"/>
    <property type="match status" value="1"/>
</dbReference>
<feature type="compositionally biased region" description="Polar residues" evidence="2">
    <location>
        <begin position="867"/>
        <end position="887"/>
    </location>
</feature>
<feature type="region of interest" description="Disordered" evidence="2">
    <location>
        <begin position="1"/>
        <end position="91"/>
    </location>
</feature>
<comment type="subcellular location">
    <subcellularLocation>
        <location evidence="1">Nucleus</location>
    </subcellularLocation>
</comment>
<feature type="compositionally biased region" description="Basic and acidic residues" evidence="2">
    <location>
        <begin position="811"/>
        <end position="832"/>
    </location>
</feature>
<feature type="compositionally biased region" description="Acidic residues" evidence="2">
    <location>
        <begin position="557"/>
        <end position="566"/>
    </location>
</feature>
<gene>
    <name evidence="4" type="ORF">ANN_10215</name>
</gene>
<feature type="compositionally biased region" description="Basic and acidic residues" evidence="2">
    <location>
        <begin position="160"/>
        <end position="169"/>
    </location>
</feature>
<feature type="compositionally biased region" description="Polar residues" evidence="2">
    <location>
        <begin position="405"/>
        <end position="414"/>
    </location>
</feature>
<organism evidence="4 5">
    <name type="scientific">Periplaneta americana</name>
    <name type="common">American cockroach</name>
    <name type="synonym">Blatta americana</name>
    <dbReference type="NCBI Taxonomy" id="6978"/>
    <lineage>
        <taxon>Eukaryota</taxon>
        <taxon>Metazoa</taxon>
        <taxon>Ecdysozoa</taxon>
        <taxon>Arthropoda</taxon>
        <taxon>Hexapoda</taxon>
        <taxon>Insecta</taxon>
        <taxon>Pterygota</taxon>
        <taxon>Neoptera</taxon>
        <taxon>Polyneoptera</taxon>
        <taxon>Dictyoptera</taxon>
        <taxon>Blattodea</taxon>
        <taxon>Blattoidea</taxon>
        <taxon>Blattidae</taxon>
        <taxon>Blattinae</taxon>
        <taxon>Periplaneta</taxon>
    </lineage>
</organism>
<feature type="compositionally biased region" description="Basic and acidic residues" evidence="2">
    <location>
        <begin position="34"/>
        <end position="51"/>
    </location>
</feature>
<feature type="domain" description="Myb-like" evidence="3">
    <location>
        <begin position="641"/>
        <end position="689"/>
    </location>
</feature>
<dbReference type="InterPro" id="IPR039467">
    <property type="entry name" value="TFIIIB_B''_Myb"/>
</dbReference>
<feature type="non-terminal residue" evidence="4">
    <location>
        <position position="1"/>
    </location>
</feature>
<dbReference type="PANTHER" id="PTHR22929:SF0">
    <property type="entry name" value="TRANSCRIPTION FACTOR TFIIIB COMPONENT B'' HOMOLOG"/>
    <property type="match status" value="1"/>
</dbReference>
<evidence type="ECO:0000313" key="5">
    <source>
        <dbReference type="Proteomes" id="UP001148838"/>
    </source>
</evidence>
<accession>A0ABQ8TQM2</accession>
<dbReference type="InterPro" id="IPR009057">
    <property type="entry name" value="Homeodomain-like_sf"/>
</dbReference>
<feature type="region of interest" description="Disordered" evidence="2">
    <location>
        <begin position="253"/>
        <end position="473"/>
    </location>
</feature>
<dbReference type="Proteomes" id="UP001148838">
    <property type="component" value="Unassembled WGS sequence"/>
</dbReference>
<dbReference type="Pfam" id="PF15963">
    <property type="entry name" value="Myb_DNA-bind_7"/>
    <property type="match status" value="1"/>
</dbReference>
<feature type="compositionally biased region" description="Basic and acidic residues" evidence="2">
    <location>
        <begin position="532"/>
        <end position="543"/>
    </location>
</feature>
<evidence type="ECO:0000256" key="2">
    <source>
        <dbReference type="SAM" id="MobiDB-lite"/>
    </source>
</evidence>
<feature type="compositionally biased region" description="Polar residues" evidence="2">
    <location>
        <begin position="170"/>
        <end position="188"/>
    </location>
</feature>
<feature type="compositionally biased region" description="Basic residues" evidence="2">
    <location>
        <begin position="1"/>
        <end position="10"/>
    </location>
</feature>
<dbReference type="PANTHER" id="PTHR22929">
    <property type="entry name" value="RNA POLYMERASE III TRANSCRIPTION INITIATION FACTOR B"/>
    <property type="match status" value="1"/>
</dbReference>
<feature type="compositionally biased region" description="Polar residues" evidence="2">
    <location>
        <begin position="52"/>
        <end position="91"/>
    </location>
</feature>
<name>A0ABQ8TQM2_PERAM</name>
<feature type="region of interest" description="Disordered" evidence="2">
    <location>
        <begin position="126"/>
        <end position="221"/>
    </location>
</feature>
<evidence type="ECO:0000259" key="3">
    <source>
        <dbReference type="SMART" id="SM00717"/>
    </source>
</evidence>
<dbReference type="SUPFAM" id="SSF46689">
    <property type="entry name" value="Homeodomain-like"/>
    <property type="match status" value="1"/>
</dbReference>
<sequence length="970" mass="106590">NKMASRRLRIKPVANVPIRRGKVNAESTGSENNGEAKAKQEEGILSTEEKSNSNNISPLPSEEGNNISTSTATSSDSLHSDPNNSDKISTKTVPQIADEVVKTQENNAVGSADLVTSDLSASENVSLPSAITPRPLSRVPPGLTRKRMKPAVSISAVSRRPRELNRTVNDKSSQGSSNENAQSAQQNIIAGDNVSEKISVIPPSSSKEDSNGPSTCGKDIGVGIPGITQIIPTGTAIRPQHDINISAVAHFDGKGEAPQSLPEPDLPSEGAGGGGNRSLSKPCQVNAIPRSRFIRPSPRIVDANKRNRKLSGLGVSNSISESDQQKKQSSDASVPGRVTPEAAKLKQSCLGENSKQSSSASESEDEFKKSLSDASTVSPPFKRNTDTTRGRFARPTPRLVEASARRNSLQGSASESDDEARKATSTATTITPLHRRQQDLTSEEMAVATPSDSRVCDEPEKKKKERSRRTPSSCMLRMAKARMEFQNKFGNKRPDRSRLTMFDLIFYNPTTNPMKYSDQTSETSKNSQSQPDAEHIVEERLAEEQVDEPTAQGENTQNDEEEEEENMAMPVPQVKVGPDGQIILDEKSLVRLLHSTLSYIIFVIETTGAKKSREDLANSAVIVDYGTGSTSYGTYSKKTRKSKDWSQAETLKFYRALNTVGTDFLLMQSIFPKRTRQDLKIKFKKEDRTNRYLVEKALRYPLDFDLTELEKELAFLEQNLHCKQPVFLFHNSCLYFISGFLCNSMDPGDTGDLSDSKMKRIQRKDDEGKESGNSSETGRKRHRKEIEDDENEFEYNYEDDLSFPTENVPVTDDRESEDGSDKSDNETRELEFLSKPPKPTRSGRVPQPRKLDQIEEEITSGKKGKRGSNTLVSAKNTPKPTVENQPSPLEDLTNVEPGSLVVLATQSPTHPGHHVYKVFMVAPNPVSANPAMAPVTMPLPPLLESMTDRLINGDKNSCSLSSGESQSTCE</sequence>
<feature type="compositionally biased region" description="Low complexity" evidence="2">
    <location>
        <begin position="288"/>
        <end position="300"/>
    </location>
</feature>
<feature type="compositionally biased region" description="Polar residues" evidence="2">
    <location>
        <begin position="510"/>
        <end position="531"/>
    </location>
</feature>
<feature type="compositionally biased region" description="Acidic residues" evidence="2">
    <location>
        <begin position="787"/>
        <end position="801"/>
    </location>
</feature>